<dbReference type="Gene3D" id="3.30.70.330">
    <property type="match status" value="1"/>
</dbReference>
<dbReference type="HOGENOM" id="CLU_043291_2_1_1"/>
<dbReference type="STRING" id="913774.A0A0C3E2N5"/>
<evidence type="ECO:0000256" key="1">
    <source>
        <dbReference type="ARBA" id="ARBA00004123"/>
    </source>
</evidence>
<accession>A0A0C3E2N5</accession>
<dbReference type="CDD" id="cd12291">
    <property type="entry name" value="RRM1_La"/>
    <property type="match status" value="1"/>
</dbReference>
<dbReference type="InParanoid" id="A0A0C3E2N5"/>
<evidence type="ECO:0000256" key="4">
    <source>
        <dbReference type="PROSITE-ProRule" id="PRU00332"/>
    </source>
</evidence>
<dbReference type="Pfam" id="PF00076">
    <property type="entry name" value="RRM_1"/>
    <property type="match status" value="1"/>
</dbReference>
<protein>
    <recommendedName>
        <fullName evidence="10">HTH La-type RNA-binding domain-containing protein</fullName>
    </recommendedName>
</protein>
<evidence type="ECO:0000313" key="8">
    <source>
        <dbReference type="EMBL" id="KIN08573.1"/>
    </source>
</evidence>
<dbReference type="PANTHER" id="PTHR22792:SF140">
    <property type="entry name" value="ACHILLES, ISOFORM A"/>
    <property type="match status" value="1"/>
</dbReference>
<evidence type="ECO:0000256" key="3">
    <source>
        <dbReference type="ARBA" id="ARBA00023242"/>
    </source>
</evidence>
<feature type="domain" description="HTH La-type RNA-binding" evidence="7">
    <location>
        <begin position="92"/>
        <end position="182"/>
    </location>
</feature>
<reference evidence="9" key="2">
    <citation type="submission" date="2015-01" db="EMBL/GenBank/DDBJ databases">
        <title>Evolutionary Origins and Diversification of the Mycorrhizal Mutualists.</title>
        <authorList>
            <consortium name="DOE Joint Genome Institute"/>
            <consortium name="Mycorrhizal Genomics Consortium"/>
            <person name="Kohler A."/>
            <person name="Kuo A."/>
            <person name="Nagy L.G."/>
            <person name="Floudas D."/>
            <person name="Copeland A."/>
            <person name="Barry K.W."/>
            <person name="Cichocki N."/>
            <person name="Veneault-Fourrey C."/>
            <person name="LaButti K."/>
            <person name="Lindquist E.A."/>
            <person name="Lipzen A."/>
            <person name="Lundell T."/>
            <person name="Morin E."/>
            <person name="Murat C."/>
            <person name="Riley R."/>
            <person name="Ohm R."/>
            <person name="Sun H."/>
            <person name="Tunlid A."/>
            <person name="Henrissat B."/>
            <person name="Grigoriev I.V."/>
            <person name="Hibbett D.S."/>
            <person name="Martin F."/>
        </authorList>
    </citation>
    <scope>NUCLEOTIDE SEQUENCE [LARGE SCALE GENOMIC DNA]</scope>
    <source>
        <strain evidence="9">Zn</strain>
    </source>
</reference>
<dbReference type="OrthoDB" id="439993at2759"/>
<dbReference type="EMBL" id="KN832870">
    <property type="protein sequence ID" value="KIN08573.1"/>
    <property type="molecule type" value="Genomic_DNA"/>
</dbReference>
<evidence type="ECO:0000259" key="7">
    <source>
        <dbReference type="PROSITE" id="PS50961"/>
    </source>
</evidence>
<dbReference type="InterPro" id="IPR006630">
    <property type="entry name" value="La_HTH"/>
</dbReference>
<feature type="domain" description="RRM" evidence="6">
    <location>
        <begin position="192"/>
        <end position="279"/>
    </location>
</feature>
<keyword evidence="2 4" id="KW-0694">RNA-binding</keyword>
<dbReference type="PRINTS" id="PR00302">
    <property type="entry name" value="LUPUSLA"/>
</dbReference>
<organism evidence="8 9">
    <name type="scientific">Oidiodendron maius (strain Zn)</name>
    <dbReference type="NCBI Taxonomy" id="913774"/>
    <lineage>
        <taxon>Eukaryota</taxon>
        <taxon>Fungi</taxon>
        <taxon>Dikarya</taxon>
        <taxon>Ascomycota</taxon>
        <taxon>Pezizomycotina</taxon>
        <taxon>Leotiomycetes</taxon>
        <taxon>Leotiomycetes incertae sedis</taxon>
        <taxon>Myxotrichaceae</taxon>
        <taxon>Oidiodendron</taxon>
    </lineage>
</organism>
<feature type="region of interest" description="Disordered" evidence="5">
    <location>
        <begin position="284"/>
        <end position="412"/>
    </location>
</feature>
<evidence type="ECO:0000313" key="9">
    <source>
        <dbReference type="Proteomes" id="UP000054321"/>
    </source>
</evidence>
<feature type="compositionally biased region" description="Basic and acidic residues" evidence="5">
    <location>
        <begin position="397"/>
        <end position="412"/>
    </location>
</feature>
<keyword evidence="3" id="KW-0539">Nucleus</keyword>
<comment type="subcellular location">
    <subcellularLocation>
        <location evidence="1">Nucleus</location>
    </subcellularLocation>
</comment>
<dbReference type="SMART" id="SM00360">
    <property type="entry name" value="RRM"/>
    <property type="match status" value="1"/>
</dbReference>
<dbReference type="Gene3D" id="1.10.10.10">
    <property type="entry name" value="Winged helix-like DNA-binding domain superfamily/Winged helix DNA-binding domain"/>
    <property type="match status" value="1"/>
</dbReference>
<dbReference type="InterPro" id="IPR000504">
    <property type="entry name" value="RRM_dom"/>
</dbReference>
<dbReference type="InterPro" id="IPR002344">
    <property type="entry name" value="Lupus_La"/>
</dbReference>
<gene>
    <name evidence="8" type="ORF">OIDMADRAFT_37709</name>
</gene>
<name>A0A0C3E2N5_OIDMZ</name>
<dbReference type="AlphaFoldDB" id="A0A0C3E2N5"/>
<reference evidence="8 9" key="1">
    <citation type="submission" date="2014-04" db="EMBL/GenBank/DDBJ databases">
        <authorList>
            <consortium name="DOE Joint Genome Institute"/>
            <person name="Kuo A."/>
            <person name="Martino E."/>
            <person name="Perotto S."/>
            <person name="Kohler A."/>
            <person name="Nagy L.G."/>
            <person name="Floudas D."/>
            <person name="Copeland A."/>
            <person name="Barry K.W."/>
            <person name="Cichocki N."/>
            <person name="Veneault-Fourrey C."/>
            <person name="LaButti K."/>
            <person name="Lindquist E.A."/>
            <person name="Lipzen A."/>
            <person name="Lundell T."/>
            <person name="Morin E."/>
            <person name="Murat C."/>
            <person name="Sun H."/>
            <person name="Tunlid A."/>
            <person name="Henrissat B."/>
            <person name="Grigoriev I.V."/>
            <person name="Hibbett D.S."/>
            <person name="Martin F."/>
            <person name="Nordberg H.P."/>
            <person name="Cantor M.N."/>
            <person name="Hua S.X."/>
        </authorList>
    </citation>
    <scope>NUCLEOTIDE SEQUENCE [LARGE SCALE GENOMIC DNA]</scope>
    <source>
        <strain evidence="8 9">Zn</strain>
    </source>
</reference>
<dbReference type="PROSITE" id="PS50961">
    <property type="entry name" value="HTH_LA"/>
    <property type="match status" value="1"/>
</dbReference>
<dbReference type="Pfam" id="PF05383">
    <property type="entry name" value="La"/>
    <property type="match status" value="1"/>
</dbReference>
<dbReference type="GO" id="GO:0006396">
    <property type="term" value="P:RNA processing"/>
    <property type="evidence" value="ECO:0007669"/>
    <property type="project" value="InterPro"/>
</dbReference>
<dbReference type="SUPFAM" id="SSF46785">
    <property type="entry name" value="Winged helix' DNA-binding domain"/>
    <property type="match status" value="1"/>
</dbReference>
<dbReference type="PROSITE" id="PS50102">
    <property type="entry name" value="RRM"/>
    <property type="match status" value="1"/>
</dbReference>
<dbReference type="GO" id="GO:0003729">
    <property type="term" value="F:mRNA binding"/>
    <property type="evidence" value="ECO:0007669"/>
    <property type="project" value="TreeGrafter"/>
</dbReference>
<dbReference type="PANTHER" id="PTHR22792">
    <property type="entry name" value="LUPUS LA PROTEIN-RELATED"/>
    <property type="match status" value="1"/>
</dbReference>
<dbReference type="InterPro" id="IPR035979">
    <property type="entry name" value="RBD_domain_sf"/>
</dbReference>
<dbReference type="SUPFAM" id="SSF54928">
    <property type="entry name" value="RNA-binding domain, RBD"/>
    <property type="match status" value="1"/>
</dbReference>
<dbReference type="Proteomes" id="UP000054321">
    <property type="component" value="Unassembled WGS sequence"/>
</dbReference>
<dbReference type="InterPro" id="IPR045180">
    <property type="entry name" value="La_dom_prot"/>
</dbReference>
<dbReference type="InterPro" id="IPR036388">
    <property type="entry name" value="WH-like_DNA-bd_sf"/>
</dbReference>
<dbReference type="GO" id="GO:1990904">
    <property type="term" value="C:ribonucleoprotein complex"/>
    <property type="evidence" value="ECO:0007669"/>
    <property type="project" value="InterPro"/>
</dbReference>
<evidence type="ECO:0000256" key="2">
    <source>
        <dbReference type="ARBA" id="ARBA00022884"/>
    </source>
</evidence>
<feature type="compositionally biased region" description="Polar residues" evidence="5">
    <location>
        <begin position="71"/>
        <end position="85"/>
    </location>
</feature>
<feature type="compositionally biased region" description="Basic and acidic residues" evidence="5">
    <location>
        <begin position="349"/>
        <end position="389"/>
    </location>
</feature>
<dbReference type="InterPro" id="IPR036390">
    <property type="entry name" value="WH_DNA-bd_sf"/>
</dbReference>
<sequence>MSDSKVEASDAATIPTMDEPKNKNGDATAASDQKETAADLNADQGNDAEEKEQREKQSGRNGPRTYENGMLKTSATAQYDNNNRNSKYDPSVLKTSDSPKEIRGQVEFYFSDSNLPTDNYMMTETKGPANKPISLKKIHAFGRMRRFQPYSAIVAALKESKFLNVTGEEGEEMVSRKVAYDPNTPVSKTEARSVYVKGFGDEEPSSQFDIEAFFAQFGTTNAVRLRRTPEKLFKGSVFVEWSDEETAQKFLAHDPKPMWKGKHALQIMSKTAYLEIKQKEIQDGTLQPSESWGPSRGRGRGWGRGFRNGNDRGRDKADRDPDDWKKRREEDRANGFKDDRNRHQRGRGRRDDRGPRNNDRNRERREKEEKSEVKDEVDKVDSDKKRAREDDDGGEQPAKKVDTKAEVATEAS</sequence>
<evidence type="ECO:0000259" key="6">
    <source>
        <dbReference type="PROSITE" id="PS50102"/>
    </source>
</evidence>
<evidence type="ECO:0000256" key="5">
    <source>
        <dbReference type="SAM" id="MobiDB-lite"/>
    </source>
</evidence>
<keyword evidence="9" id="KW-1185">Reference proteome</keyword>
<feature type="region of interest" description="Disordered" evidence="5">
    <location>
        <begin position="1"/>
        <end position="99"/>
    </location>
</feature>
<feature type="compositionally biased region" description="Basic and acidic residues" evidence="5">
    <location>
        <begin position="309"/>
        <end position="341"/>
    </location>
</feature>
<dbReference type="SMART" id="SM00715">
    <property type="entry name" value="LA"/>
    <property type="match status" value="1"/>
</dbReference>
<proteinExistence type="predicted"/>
<dbReference type="InterPro" id="IPR012677">
    <property type="entry name" value="Nucleotide-bd_a/b_plait_sf"/>
</dbReference>
<evidence type="ECO:0008006" key="10">
    <source>
        <dbReference type="Google" id="ProtNLM"/>
    </source>
</evidence>
<dbReference type="GO" id="GO:0005634">
    <property type="term" value="C:nucleus"/>
    <property type="evidence" value="ECO:0007669"/>
    <property type="project" value="UniProtKB-SubCell"/>
</dbReference>